<dbReference type="OrthoDB" id="2187159at2759"/>
<evidence type="ECO:0000256" key="5">
    <source>
        <dbReference type="ARBA" id="ARBA00023242"/>
    </source>
</evidence>
<dbReference type="Pfam" id="PF04410">
    <property type="entry name" value="Gar1"/>
    <property type="match status" value="1"/>
</dbReference>
<comment type="subunit">
    <text evidence="8">Component of the small nucleolar ribonucleoprotein particle containing H/ACA-type snoRNAs (H/ACA snoRNPs).</text>
</comment>
<evidence type="ECO:0000256" key="7">
    <source>
        <dbReference type="ARBA" id="ARBA00038293"/>
    </source>
</evidence>
<evidence type="ECO:0000256" key="3">
    <source>
        <dbReference type="ARBA" id="ARBA00022552"/>
    </source>
</evidence>
<dbReference type="AlphaFoldDB" id="A0A183DT80"/>
<keyword evidence="2 9" id="KW-0690">Ribosome biogenesis</keyword>
<evidence type="ECO:0000256" key="6">
    <source>
        <dbReference type="ARBA" id="ARBA00023274"/>
    </source>
</evidence>
<dbReference type="PANTHER" id="PTHR23237:SF6">
    <property type="entry name" value="H_ACA RIBONUCLEOPROTEIN COMPLEX SUBUNIT 1"/>
    <property type="match status" value="1"/>
</dbReference>
<keyword evidence="5 9" id="KW-0539">Nucleus</keyword>
<keyword evidence="6 9" id="KW-0687">Ribonucleoprotein</keyword>
<dbReference type="SUPFAM" id="SSF50447">
    <property type="entry name" value="Translation proteins"/>
    <property type="match status" value="1"/>
</dbReference>
<gene>
    <name evidence="12" type="ORF">GPUH_LOCUS11921</name>
</gene>
<evidence type="ECO:0000256" key="1">
    <source>
        <dbReference type="ARBA" id="ARBA00004604"/>
    </source>
</evidence>
<dbReference type="FunFam" id="2.40.10.230:FF:000001">
    <property type="entry name" value="H/ACA ribonucleoprotein complex subunit"/>
    <property type="match status" value="1"/>
</dbReference>
<organism evidence="14">
    <name type="scientific">Gongylonema pulchrum</name>
    <dbReference type="NCBI Taxonomy" id="637853"/>
    <lineage>
        <taxon>Eukaryota</taxon>
        <taxon>Metazoa</taxon>
        <taxon>Ecdysozoa</taxon>
        <taxon>Nematoda</taxon>
        <taxon>Chromadorea</taxon>
        <taxon>Rhabditida</taxon>
        <taxon>Spirurina</taxon>
        <taxon>Spiruromorpha</taxon>
        <taxon>Spiruroidea</taxon>
        <taxon>Gongylonematidae</taxon>
        <taxon>Gongylonema</taxon>
    </lineage>
</organism>
<dbReference type="GO" id="GO:0034513">
    <property type="term" value="F:box H/ACA snoRNA binding"/>
    <property type="evidence" value="ECO:0007669"/>
    <property type="project" value="TreeGrafter"/>
</dbReference>
<dbReference type="InterPro" id="IPR007504">
    <property type="entry name" value="H/ACA_rnp_Gar1/Naf1"/>
</dbReference>
<feature type="transmembrane region" description="Helical" evidence="11">
    <location>
        <begin position="21"/>
        <end position="45"/>
    </location>
</feature>
<protein>
    <recommendedName>
        <fullName evidence="9">H/ACA ribonucleoprotein complex subunit</fullName>
    </recommendedName>
</protein>
<evidence type="ECO:0000256" key="10">
    <source>
        <dbReference type="SAM" id="MobiDB-lite"/>
    </source>
</evidence>
<keyword evidence="11" id="KW-0812">Transmembrane</keyword>
<accession>A0A183DT80</accession>
<keyword evidence="3 9" id="KW-0698">rRNA processing</keyword>
<evidence type="ECO:0000313" key="12">
    <source>
        <dbReference type="EMBL" id="VDN19512.1"/>
    </source>
</evidence>
<comment type="subcellular location">
    <subcellularLocation>
        <location evidence="1 9">Nucleus</location>
        <location evidence="1 9">Nucleolus</location>
    </subcellularLocation>
</comment>
<evidence type="ECO:0000256" key="4">
    <source>
        <dbReference type="ARBA" id="ARBA00022884"/>
    </source>
</evidence>
<sequence length="178" mass="19446">MNRRRDDDGPPEYIVGKLATVLFCNGAIVFRSIFVCVCVAEVGYFTHKCENDIVCHNTSGKIPHFNARIFFDNKEQIGSVDEIFGGLKDNGFTVKLANGLKASSFEQDQVLYIDPNKLLPIERFLPNGAARRGRGQTRGGGPGRGGRGGRGGGGRGGFRGENLNLNLIFIDFLLILLI</sequence>
<comment type="subunit">
    <text evidence="9">Component of the small nucleolar ribonucleoprotein particles containing H/ACA-type snoRNAs (H/ACA snoRNPs).</text>
</comment>
<keyword evidence="13" id="KW-1185">Reference proteome</keyword>
<dbReference type="Proteomes" id="UP000271098">
    <property type="component" value="Unassembled WGS sequence"/>
</dbReference>
<evidence type="ECO:0000256" key="9">
    <source>
        <dbReference type="RuleBase" id="RU364004"/>
    </source>
</evidence>
<evidence type="ECO:0000256" key="11">
    <source>
        <dbReference type="SAM" id="Phobius"/>
    </source>
</evidence>
<evidence type="ECO:0000313" key="13">
    <source>
        <dbReference type="Proteomes" id="UP000271098"/>
    </source>
</evidence>
<dbReference type="WBParaSite" id="GPUH_0001193501-mRNA-1">
    <property type="protein sequence ID" value="GPUH_0001193501-mRNA-1"/>
    <property type="gene ID" value="GPUH_0001193501"/>
</dbReference>
<keyword evidence="11" id="KW-0472">Membrane</keyword>
<proteinExistence type="inferred from homology"/>
<keyword evidence="4 9" id="KW-0694">RNA-binding</keyword>
<feature type="compositionally biased region" description="Gly residues" evidence="10">
    <location>
        <begin position="136"/>
        <end position="155"/>
    </location>
</feature>
<dbReference type="InterPro" id="IPR038664">
    <property type="entry name" value="Gar1/Naf1_Cbf5-bd_sf"/>
</dbReference>
<comment type="function">
    <text evidence="9">Required for ribosome biogenesis. Part of a complex which catalyzes pseudouridylation of rRNA. This involves the isomerization of uridine such that the ribose is subsequently attached to C5, instead of the normal N1. Pseudouridine ("psi") residues may serve to stabilize the conformation of rRNAs.</text>
</comment>
<dbReference type="Gene3D" id="2.40.10.230">
    <property type="entry name" value="Probable tRNA pseudouridine synthase domain"/>
    <property type="match status" value="1"/>
</dbReference>
<dbReference type="PANTHER" id="PTHR23237">
    <property type="entry name" value="NUCLEOLAR PROTEIN FAMILY A MEMBER 1 SNORNP PROTEIN GAR1"/>
    <property type="match status" value="1"/>
</dbReference>
<evidence type="ECO:0000256" key="2">
    <source>
        <dbReference type="ARBA" id="ARBA00022517"/>
    </source>
</evidence>
<reference evidence="14" key="1">
    <citation type="submission" date="2016-06" db="UniProtKB">
        <authorList>
            <consortium name="WormBaseParasite"/>
        </authorList>
    </citation>
    <scope>IDENTIFICATION</scope>
</reference>
<dbReference type="GO" id="GO:0000454">
    <property type="term" value="P:snoRNA guided rRNA pseudouridine synthesis"/>
    <property type="evidence" value="ECO:0007669"/>
    <property type="project" value="TreeGrafter"/>
</dbReference>
<evidence type="ECO:0000256" key="8">
    <source>
        <dbReference type="ARBA" id="ARBA00066217"/>
    </source>
</evidence>
<reference evidence="12 13" key="2">
    <citation type="submission" date="2018-11" db="EMBL/GenBank/DDBJ databases">
        <authorList>
            <consortium name="Pathogen Informatics"/>
        </authorList>
    </citation>
    <scope>NUCLEOTIDE SEQUENCE [LARGE SCALE GENOMIC DNA]</scope>
</reference>
<dbReference type="EMBL" id="UYRT01078899">
    <property type="protein sequence ID" value="VDN19512.1"/>
    <property type="molecule type" value="Genomic_DNA"/>
</dbReference>
<evidence type="ECO:0000313" key="14">
    <source>
        <dbReference type="WBParaSite" id="GPUH_0001193501-mRNA-1"/>
    </source>
</evidence>
<keyword evidence="11" id="KW-1133">Transmembrane helix</keyword>
<dbReference type="GO" id="GO:0031429">
    <property type="term" value="C:box H/ACA snoRNP complex"/>
    <property type="evidence" value="ECO:0007669"/>
    <property type="project" value="TreeGrafter"/>
</dbReference>
<comment type="similarity">
    <text evidence="7 9">Belongs to the GAR1 family.</text>
</comment>
<name>A0A183DT80_9BILA</name>
<feature type="region of interest" description="Disordered" evidence="10">
    <location>
        <begin position="129"/>
        <end position="155"/>
    </location>
</feature>
<dbReference type="InterPro" id="IPR009000">
    <property type="entry name" value="Transl_B-barrel_sf"/>
</dbReference>